<dbReference type="PROSITE" id="PS50221">
    <property type="entry name" value="GAIN_B"/>
    <property type="match status" value="1"/>
</dbReference>
<dbReference type="GO" id="GO:0007166">
    <property type="term" value="P:cell surface receptor signaling pathway"/>
    <property type="evidence" value="ECO:0007669"/>
    <property type="project" value="InterPro"/>
</dbReference>
<dbReference type="Gene3D" id="1.20.1070.10">
    <property type="entry name" value="Rhodopsin 7-helix transmembrane proteins"/>
    <property type="match status" value="1"/>
</dbReference>
<organism evidence="10 11">
    <name type="scientific">Pleuronectes platessa</name>
    <name type="common">European plaice</name>
    <dbReference type="NCBI Taxonomy" id="8262"/>
    <lineage>
        <taxon>Eukaryota</taxon>
        <taxon>Metazoa</taxon>
        <taxon>Chordata</taxon>
        <taxon>Craniata</taxon>
        <taxon>Vertebrata</taxon>
        <taxon>Euteleostomi</taxon>
        <taxon>Actinopterygii</taxon>
        <taxon>Neopterygii</taxon>
        <taxon>Teleostei</taxon>
        <taxon>Neoteleostei</taxon>
        <taxon>Acanthomorphata</taxon>
        <taxon>Carangaria</taxon>
        <taxon>Pleuronectiformes</taxon>
        <taxon>Pleuronectoidei</taxon>
        <taxon>Pleuronectidae</taxon>
        <taxon>Pleuronectes</taxon>
    </lineage>
</organism>
<dbReference type="GO" id="GO:0007189">
    <property type="term" value="P:adenylate cyclase-activating G protein-coupled receptor signaling pathway"/>
    <property type="evidence" value="ECO:0007669"/>
    <property type="project" value="TreeGrafter"/>
</dbReference>
<comment type="caution">
    <text evidence="10">The sequence shown here is derived from an EMBL/GenBank/DDBJ whole genome shotgun (WGS) entry which is preliminary data.</text>
</comment>
<evidence type="ECO:0000256" key="6">
    <source>
        <dbReference type="SAM" id="MobiDB-lite"/>
    </source>
</evidence>
<evidence type="ECO:0000259" key="9">
    <source>
        <dbReference type="PROSITE" id="PS50261"/>
    </source>
</evidence>
<gene>
    <name evidence="10" type="ORF">PLEPLA_LOCUS23007</name>
</gene>
<dbReference type="Gene3D" id="2.60.220.50">
    <property type="match status" value="1"/>
</dbReference>
<evidence type="ECO:0000313" key="10">
    <source>
        <dbReference type="EMBL" id="CAB1434905.1"/>
    </source>
</evidence>
<dbReference type="GO" id="GO:0005886">
    <property type="term" value="C:plasma membrane"/>
    <property type="evidence" value="ECO:0007669"/>
    <property type="project" value="TreeGrafter"/>
</dbReference>
<reference evidence="10" key="1">
    <citation type="submission" date="2020-03" db="EMBL/GenBank/DDBJ databases">
        <authorList>
            <person name="Weist P."/>
        </authorList>
    </citation>
    <scope>NUCLEOTIDE SEQUENCE</scope>
</reference>
<keyword evidence="11" id="KW-1185">Reference proteome</keyword>
<dbReference type="EMBL" id="CADEAL010001711">
    <property type="protein sequence ID" value="CAB1434905.1"/>
    <property type="molecule type" value="Genomic_DNA"/>
</dbReference>
<feature type="region of interest" description="Disordered" evidence="6">
    <location>
        <begin position="1"/>
        <end position="60"/>
    </location>
</feature>
<dbReference type="InterPro" id="IPR046338">
    <property type="entry name" value="GAIN_dom_sf"/>
</dbReference>
<protein>
    <submittedName>
        <fullName evidence="10">Uncharacterized protein</fullName>
    </submittedName>
</protein>
<keyword evidence="3 7" id="KW-1133">Transmembrane helix</keyword>
<feature type="transmembrane region" description="Helical" evidence="7">
    <location>
        <begin position="397"/>
        <end position="415"/>
    </location>
</feature>
<evidence type="ECO:0000259" key="8">
    <source>
        <dbReference type="PROSITE" id="PS50221"/>
    </source>
</evidence>
<dbReference type="PRINTS" id="PR00249">
    <property type="entry name" value="GPCRSECRETIN"/>
</dbReference>
<dbReference type="InterPro" id="IPR057244">
    <property type="entry name" value="GAIN_B"/>
</dbReference>
<name>A0A9N7YPP0_PLEPL</name>
<keyword evidence="5" id="KW-1015">Disulfide bond</keyword>
<dbReference type="AlphaFoldDB" id="A0A9N7YPP0"/>
<dbReference type="Pfam" id="PF00002">
    <property type="entry name" value="7tm_2"/>
    <property type="match status" value="1"/>
</dbReference>
<dbReference type="Pfam" id="PF01825">
    <property type="entry name" value="GPS"/>
    <property type="match status" value="1"/>
</dbReference>
<dbReference type="PANTHER" id="PTHR12011">
    <property type="entry name" value="ADHESION G-PROTEIN COUPLED RECEPTOR"/>
    <property type="match status" value="1"/>
</dbReference>
<evidence type="ECO:0000256" key="2">
    <source>
        <dbReference type="ARBA" id="ARBA00022692"/>
    </source>
</evidence>
<evidence type="ECO:0000256" key="4">
    <source>
        <dbReference type="ARBA" id="ARBA00023136"/>
    </source>
</evidence>
<feature type="transmembrane region" description="Helical" evidence="7">
    <location>
        <begin position="449"/>
        <end position="467"/>
    </location>
</feature>
<dbReference type="GO" id="GO:0004930">
    <property type="term" value="F:G protein-coupled receptor activity"/>
    <property type="evidence" value="ECO:0007669"/>
    <property type="project" value="InterPro"/>
</dbReference>
<keyword evidence="2 7" id="KW-0812">Transmembrane</keyword>
<evidence type="ECO:0000256" key="1">
    <source>
        <dbReference type="ARBA" id="ARBA00004141"/>
    </source>
</evidence>
<evidence type="ECO:0000313" key="11">
    <source>
        <dbReference type="Proteomes" id="UP001153269"/>
    </source>
</evidence>
<keyword evidence="4 7" id="KW-0472">Membrane</keyword>
<feature type="domain" description="GAIN-B" evidence="8">
    <location>
        <begin position="125"/>
        <end position="281"/>
    </location>
</feature>
<evidence type="ECO:0000256" key="3">
    <source>
        <dbReference type="ARBA" id="ARBA00022989"/>
    </source>
</evidence>
<evidence type="ECO:0000256" key="7">
    <source>
        <dbReference type="SAM" id="Phobius"/>
    </source>
</evidence>
<dbReference type="InterPro" id="IPR000203">
    <property type="entry name" value="GPS"/>
</dbReference>
<feature type="transmembrane region" description="Helical" evidence="7">
    <location>
        <begin position="343"/>
        <end position="362"/>
    </location>
</feature>
<dbReference type="InterPro" id="IPR000832">
    <property type="entry name" value="GPCR_2_secretin-like"/>
</dbReference>
<comment type="subcellular location">
    <subcellularLocation>
        <location evidence="1">Membrane</location>
        <topology evidence="1">Multi-pass membrane protein</topology>
    </subcellularLocation>
</comment>
<accession>A0A9N7YPP0</accession>
<proteinExistence type="predicted"/>
<dbReference type="Proteomes" id="UP001153269">
    <property type="component" value="Unassembled WGS sequence"/>
</dbReference>
<sequence length="571" mass="63651">MQSATDTAPRHTRRKAPAPRMSTSPPKKTSRRAAHRASGGVVRRATGRLLPQPQDVPSGLTTNTEIVTQDFKTLIEDLCKNTTKISKPLSKIYAKNTTKMISKPIWKVYAKKKVKDVLDTFLKNLSNTLKSGGKKNNAENFPDLDDLLEKYDGDNNKVIFHPHVAFLLQKPNGPFEGLKIQASENEKTSGASDELYENTMVGLSVRHKKISGLQEPVNITMILNIGINETRVPRCVFYNVTTHAYSSSGCVTLWERGQEHITCSCDHLTYFGVLMVSAPLTHLDQEILTYISQISCSLSVIALVFTVLIFITNRSSEKMLHEDPRQPGCCADLLNLHFLPSHIVAAQSSNGLCLYMALFLHYSLLATFSWMALEGFHIYLLIVKVFNIYIKKYMLKLALVGWGIPAIIVALVVIIDRDAYGRVALNSSEPNSTAICYIANDIVKVVTTMGVFGLVFIFNMIMFGLTVRRVVSLHHSKEFGTIDFDRAKRDTLYPAGCHHSARPHLGPGLILIWLPDGSWPLPLLHPELTARCLHLPVVCDVFEKEQKVSDCERNTTAPKAKAEGYSKIPYG</sequence>
<dbReference type="InterPro" id="IPR017981">
    <property type="entry name" value="GPCR_2-like_7TM"/>
</dbReference>
<feature type="domain" description="G-protein coupled receptors family 2 profile 2" evidence="9">
    <location>
        <begin position="288"/>
        <end position="472"/>
    </location>
</feature>
<evidence type="ECO:0000256" key="5">
    <source>
        <dbReference type="ARBA" id="ARBA00023157"/>
    </source>
</evidence>
<dbReference type="PANTHER" id="PTHR12011:SF326">
    <property type="entry name" value="ADHESION G-PROTEIN COUPLED RECEPTOR G5"/>
    <property type="match status" value="1"/>
</dbReference>
<feature type="transmembrane region" description="Helical" evidence="7">
    <location>
        <begin position="287"/>
        <end position="311"/>
    </location>
</feature>
<dbReference type="PROSITE" id="PS50261">
    <property type="entry name" value="G_PROTEIN_RECEP_F2_4"/>
    <property type="match status" value="1"/>
</dbReference>
<dbReference type="SMART" id="SM00303">
    <property type="entry name" value="GPS"/>
    <property type="match status" value="1"/>
</dbReference>